<feature type="compositionally biased region" description="Pro residues" evidence="1">
    <location>
        <begin position="1"/>
        <end position="12"/>
    </location>
</feature>
<evidence type="ECO:0000256" key="1">
    <source>
        <dbReference type="SAM" id="MobiDB-lite"/>
    </source>
</evidence>
<dbReference type="EMBL" id="OZ019907">
    <property type="protein sequence ID" value="CAK9207031.1"/>
    <property type="molecule type" value="Genomic_DNA"/>
</dbReference>
<dbReference type="Pfam" id="PF01569">
    <property type="entry name" value="PAP2"/>
    <property type="match status" value="1"/>
</dbReference>
<proteinExistence type="predicted"/>
<dbReference type="PANTHER" id="PTHR14969:SF13">
    <property type="entry name" value="AT30094P"/>
    <property type="match status" value="1"/>
</dbReference>
<accession>A0ABP0TWV4</accession>
<keyword evidence="4" id="KW-1185">Reference proteome</keyword>
<dbReference type="Gene3D" id="1.20.144.10">
    <property type="entry name" value="Phosphatidic acid phosphatase type 2/haloperoxidase"/>
    <property type="match status" value="1"/>
</dbReference>
<dbReference type="PANTHER" id="PTHR14969">
    <property type="entry name" value="SPHINGOSINE-1-PHOSPHATE PHOSPHOHYDROLASE"/>
    <property type="match status" value="1"/>
</dbReference>
<evidence type="ECO:0000313" key="3">
    <source>
        <dbReference type="EMBL" id="CAK9207031.1"/>
    </source>
</evidence>
<protein>
    <recommendedName>
        <fullName evidence="2">Phosphatidic acid phosphatase type 2/haloperoxidase domain-containing protein</fullName>
    </recommendedName>
</protein>
<organism evidence="3 4">
    <name type="scientific">Sphagnum troendelagicum</name>
    <dbReference type="NCBI Taxonomy" id="128251"/>
    <lineage>
        <taxon>Eukaryota</taxon>
        <taxon>Viridiplantae</taxon>
        <taxon>Streptophyta</taxon>
        <taxon>Embryophyta</taxon>
        <taxon>Bryophyta</taxon>
        <taxon>Sphagnophytina</taxon>
        <taxon>Sphagnopsida</taxon>
        <taxon>Sphagnales</taxon>
        <taxon>Sphagnaceae</taxon>
        <taxon>Sphagnum</taxon>
    </lineage>
</organism>
<dbReference type="InterPro" id="IPR036938">
    <property type="entry name" value="PAP2/HPO_sf"/>
</dbReference>
<feature type="domain" description="Phosphatidic acid phosphatase type 2/haloperoxidase" evidence="2">
    <location>
        <begin position="95"/>
        <end position="241"/>
    </location>
</feature>
<gene>
    <name evidence="3" type="ORF">CSSPTR1EN2_LOCUS8645</name>
</gene>
<dbReference type="InterPro" id="IPR000326">
    <property type="entry name" value="PAP2/HPO"/>
</dbReference>
<feature type="region of interest" description="Disordered" evidence="1">
    <location>
        <begin position="1"/>
        <end position="22"/>
    </location>
</feature>
<evidence type="ECO:0000313" key="4">
    <source>
        <dbReference type="Proteomes" id="UP001497512"/>
    </source>
</evidence>
<reference evidence="3" key="1">
    <citation type="submission" date="2024-02" db="EMBL/GenBank/DDBJ databases">
        <authorList>
            <consortium name="ELIXIR-Norway"/>
            <consortium name="Elixir Norway"/>
        </authorList>
    </citation>
    <scope>NUCLEOTIDE SEQUENCE</scope>
</reference>
<name>A0ABP0TWV4_9BRYO</name>
<dbReference type="Proteomes" id="UP001497512">
    <property type="component" value="Chromosome 15"/>
</dbReference>
<dbReference type="SUPFAM" id="SSF48317">
    <property type="entry name" value="Acid phosphatase/Vanadium-dependent haloperoxidase"/>
    <property type="match status" value="1"/>
</dbReference>
<evidence type="ECO:0000259" key="2">
    <source>
        <dbReference type="SMART" id="SM00014"/>
    </source>
</evidence>
<dbReference type="SMART" id="SM00014">
    <property type="entry name" value="acidPPc"/>
    <property type="match status" value="1"/>
</dbReference>
<sequence>MQLQPSPPPSPPLHHDDDDDDPCHNLQLTKPRNLLERIVGFDKRFSLWVHEQGLGLFFYVFLRTLEFSADGVFLIPCTAATFLAPRAKLTPELRAFFFNLFMAFQFDLIFVSIVKQIVRRPRPEYNRGHFINVAVDRWSFPSGHSTRALMGLTFFWLYIPMWQDQAERVWVPFLVDKMQDRVIFLDRFLPTLQQLLISGIAWVVHSWAVATTTSRIILGRHFFCDVMAGSLLGVSESIFAHYFLAVPGETVEYIHQLINGFFANMESFAWRIFHERPFSVHDLTIR</sequence>